<dbReference type="PANTHER" id="PTHR33343:SF1">
    <property type="entry name" value="LARGE RIBOSOMAL SUBUNIT PROTEIN BL35M"/>
    <property type="match status" value="1"/>
</dbReference>
<evidence type="ECO:0000313" key="5">
    <source>
        <dbReference type="EMBL" id="CCE80255.1"/>
    </source>
</evidence>
<dbReference type="GO" id="GO:0003735">
    <property type="term" value="F:structural constituent of ribosome"/>
    <property type="evidence" value="ECO:0007669"/>
    <property type="project" value="InterPro"/>
</dbReference>
<dbReference type="Proteomes" id="UP000005222">
    <property type="component" value="Chromosome H"/>
</dbReference>
<evidence type="ECO:0000256" key="2">
    <source>
        <dbReference type="ARBA" id="ARBA00022980"/>
    </source>
</evidence>
<dbReference type="eggNOG" id="ENOG502S7SR">
    <property type="taxonomic scope" value="Eukaryota"/>
</dbReference>
<dbReference type="GO" id="GO:0006412">
    <property type="term" value="P:translation"/>
    <property type="evidence" value="ECO:0007669"/>
    <property type="project" value="InterPro"/>
</dbReference>
<dbReference type="EMBL" id="FO082052">
    <property type="protein sequence ID" value="CCE81020.1"/>
    <property type="molecule type" value="Genomic_DNA"/>
</dbReference>
<dbReference type="InterPro" id="IPR021137">
    <property type="entry name" value="Ribosomal_bL35-like"/>
</dbReference>
<name>G8YHW8_PICSO</name>
<dbReference type="OrthoDB" id="162638at2759"/>
<dbReference type="PROSITE" id="PS00936">
    <property type="entry name" value="RIBOSOMAL_L35"/>
    <property type="match status" value="1"/>
</dbReference>
<reference evidence="6" key="1">
    <citation type="submission" date="2011-10" db="EMBL/GenBank/DDBJ databases">
        <authorList>
            <person name="Genoscope - CEA"/>
        </authorList>
    </citation>
    <scope>NUCLEOTIDE SEQUENCE</scope>
</reference>
<accession>G8YHW8</accession>
<proteinExistence type="inferred from homology"/>
<keyword evidence="7" id="KW-1185">Reference proteome</keyword>
<evidence type="ECO:0000256" key="4">
    <source>
        <dbReference type="RuleBase" id="RU000568"/>
    </source>
</evidence>
<dbReference type="InParanoid" id="G8YHW8"/>
<dbReference type="PANTHER" id="PTHR33343">
    <property type="entry name" value="54S RIBOSOMAL PROTEIN BL35M"/>
    <property type="match status" value="1"/>
</dbReference>
<dbReference type="PRINTS" id="PR00064">
    <property type="entry name" value="RIBOSOMALL35"/>
</dbReference>
<sequence length="92" mass="10585">MNAISFTSFRRAFVFPNSFFKTMIQTRNKMKSHKAASKRFIKTAQGFKRKQAGRNHGNGRFSSHDLQHLDSFVTVGKKGGHLKNLEKSLWNL</sequence>
<keyword evidence="3 4" id="KW-0687">Ribonucleoprotein</keyword>
<dbReference type="HOGENOM" id="CLU_166987_0_0_1"/>
<dbReference type="Pfam" id="PF01632">
    <property type="entry name" value="Ribosomal_L35p"/>
    <property type="match status" value="1"/>
</dbReference>
<reference evidence="7" key="2">
    <citation type="journal article" date="2012" name="G3 (Bethesda)">
        <title>Pichia sorbitophila, an interspecies yeast hybrid reveals early steps of genome resolution following polyploidization.</title>
        <authorList>
            <person name="Leh Louis V."/>
            <person name="Despons L."/>
            <person name="Friedrich A."/>
            <person name="Martin T."/>
            <person name="Durrens P."/>
            <person name="Casaregola S."/>
            <person name="Neuveglise C."/>
            <person name="Fairhead C."/>
            <person name="Marck C."/>
            <person name="Cruz J.A."/>
            <person name="Straub M.L."/>
            <person name="Kugler V."/>
            <person name="Sacerdot C."/>
            <person name="Uzunov Z."/>
            <person name="Thierry A."/>
            <person name="Weiss S."/>
            <person name="Bleykasten C."/>
            <person name="De Montigny J."/>
            <person name="Jacques N."/>
            <person name="Jung P."/>
            <person name="Lemaire M."/>
            <person name="Mallet S."/>
            <person name="Morel G."/>
            <person name="Richard G.F."/>
            <person name="Sarkar A."/>
            <person name="Savel G."/>
            <person name="Schacherer J."/>
            <person name="Seret M.L."/>
            <person name="Talla E."/>
            <person name="Samson G."/>
            <person name="Jubin C."/>
            <person name="Poulain J."/>
            <person name="Vacherie B."/>
            <person name="Barbe V."/>
            <person name="Pelletier E."/>
            <person name="Sherman D.J."/>
            <person name="Westhof E."/>
            <person name="Weissenbach J."/>
            <person name="Baret P.V."/>
            <person name="Wincker P."/>
            <person name="Gaillardin C."/>
            <person name="Dujon B."/>
            <person name="Souciet J.L."/>
        </authorList>
    </citation>
    <scope>NUCLEOTIDE SEQUENCE [LARGE SCALE GENOMIC DNA]</scope>
    <source>
        <strain evidence="7">ATCC MYA-4447 / BCRC 22081 / CBS 7064 / NBRC 10061 / NRRL Y-12695</strain>
    </source>
</reference>
<dbReference type="InterPro" id="IPR001706">
    <property type="entry name" value="Ribosomal_bL35"/>
</dbReference>
<comment type="similarity">
    <text evidence="1 4">Belongs to the bacterial ribosomal protein bL35 family.</text>
</comment>
<evidence type="ECO:0000313" key="6">
    <source>
        <dbReference type="EMBL" id="CCE81020.1"/>
    </source>
</evidence>
<evidence type="ECO:0000256" key="1">
    <source>
        <dbReference type="ARBA" id="ARBA00006598"/>
    </source>
</evidence>
<dbReference type="InterPro" id="IPR018265">
    <property type="entry name" value="Ribosomal_bL35_CS"/>
</dbReference>
<dbReference type="Proteomes" id="UP000005222">
    <property type="component" value="Chromosome G"/>
</dbReference>
<keyword evidence="2 4" id="KW-0689">Ribosomal protein</keyword>
<organism evidence="6 7">
    <name type="scientific">Pichia sorbitophila (strain ATCC MYA-4447 / BCRC 22081 / CBS 7064 / NBRC 10061 / NRRL Y-12695)</name>
    <name type="common">Hybrid yeast</name>
    <dbReference type="NCBI Taxonomy" id="559304"/>
    <lineage>
        <taxon>Eukaryota</taxon>
        <taxon>Fungi</taxon>
        <taxon>Dikarya</taxon>
        <taxon>Ascomycota</taxon>
        <taxon>Saccharomycotina</taxon>
        <taxon>Pichiomycetes</taxon>
        <taxon>Debaryomycetaceae</taxon>
        <taxon>Millerozyma</taxon>
    </lineage>
</organism>
<protein>
    <recommendedName>
        <fullName evidence="4">50S ribosomal protein L35</fullName>
    </recommendedName>
</protein>
<dbReference type="FunCoup" id="G8YHW8">
    <property type="interactions" value="116"/>
</dbReference>
<dbReference type="Gene3D" id="4.10.410.60">
    <property type="match status" value="1"/>
</dbReference>
<dbReference type="AlphaFoldDB" id="G8YHW8"/>
<dbReference type="EMBL" id="FO082053">
    <property type="protein sequence ID" value="CCE80255.1"/>
    <property type="molecule type" value="Genomic_DNA"/>
</dbReference>
<evidence type="ECO:0000256" key="3">
    <source>
        <dbReference type="ARBA" id="ARBA00023274"/>
    </source>
</evidence>
<evidence type="ECO:0000313" key="7">
    <source>
        <dbReference type="Proteomes" id="UP000005222"/>
    </source>
</evidence>
<dbReference type="GO" id="GO:0015934">
    <property type="term" value="C:large ribosomal subunit"/>
    <property type="evidence" value="ECO:0007669"/>
    <property type="project" value="TreeGrafter"/>
</dbReference>
<dbReference type="InterPro" id="IPR037229">
    <property type="entry name" value="Ribosomal_bL35_sf"/>
</dbReference>
<dbReference type="STRING" id="559304.G8YHW8"/>
<dbReference type="SUPFAM" id="SSF143034">
    <property type="entry name" value="L35p-like"/>
    <property type="match status" value="1"/>
</dbReference>
<gene>
    <name evidence="6" type="primary">Piso0_003359</name>
    <name evidence="5" type="ORF">GNLVRS01_PISO0G10588g</name>
    <name evidence="6" type="ORF">GNLVRS01_PISO0H10589g</name>
</gene>